<keyword evidence="2" id="KW-1185">Reference proteome</keyword>
<protein>
    <submittedName>
        <fullName evidence="1">Uncharacterized protein</fullName>
    </submittedName>
</protein>
<name>A0A0E0F2A4_9ORYZ</name>
<dbReference type="Gramene" id="OMERI11G02410.1">
    <property type="protein sequence ID" value="OMERI11G02410.1"/>
    <property type="gene ID" value="OMERI11G02410"/>
</dbReference>
<evidence type="ECO:0000313" key="1">
    <source>
        <dbReference type="EnsemblPlants" id="OMERI11G02410.1"/>
    </source>
</evidence>
<organism evidence="1">
    <name type="scientific">Oryza meridionalis</name>
    <dbReference type="NCBI Taxonomy" id="40149"/>
    <lineage>
        <taxon>Eukaryota</taxon>
        <taxon>Viridiplantae</taxon>
        <taxon>Streptophyta</taxon>
        <taxon>Embryophyta</taxon>
        <taxon>Tracheophyta</taxon>
        <taxon>Spermatophyta</taxon>
        <taxon>Magnoliopsida</taxon>
        <taxon>Liliopsida</taxon>
        <taxon>Poales</taxon>
        <taxon>Poaceae</taxon>
        <taxon>BOP clade</taxon>
        <taxon>Oryzoideae</taxon>
        <taxon>Oryzeae</taxon>
        <taxon>Oryzinae</taxon>
        <taxon>Oryza</taxon>
    </lineage>
</organism>
<dbReference type="Proteomes" id="UP000008021">
    <property type="component" value="Chromosome 11"/>
</dbReference>
<dbReference type="AlphaFoldDB" id="A0A0E0F2A4"/>
<dbReference type="HOGENOM" id="CLU_2691901_0_0_1"/>
<evidence type="ECO:0000313" key="2">
    <source>
        <dbReference type="Proteomes" id="UP000008021"/>
    </source>
</evidence>
<reference evidence="1" key="2">
    <citation type="submission" date="2018-05" db="EMBL/GenBank/DDBJ databases">
        <title>OmerRS3 (Oryza meridionalis Reference Sequence Version 3).</title>
        <authorList>
            <person name="Zhang J."/>
            <person name="Kudrna D."/>
            <person name="Lee S."/>
            <person name="Talag J."/>
            <person name="Welchert J."/>
            <person name="Wing R.A."/>
        </authorList>
    </citation>
    <scope>NUCLEOTIDE SEQUENCE [LARGE SCALE GENOMIC DNA]</scope>
    <source>
        <strain evidence="1">cv. OR44</strain>
    </source>
</reference>
<dbReference type="EnsemblPlants" id="OMERI11G02410.1">
    <property type="protein sequence ID" value="OMERI11G02410.1"/>
    <property type="gene ID" value="OMERI11G02410"/>
</dbReference>
<reference evidence="1" key="1">
    <citation type="submission" date="2015-04" db="UniProtKB">
        <authorList>
            <consortium name="EnsemblPlants"/>
        </authorList>
    </citation>
    <scope>IDENTIFICATION</scope>
</reference>
<sequence length="74" mass="7809">MEALPGTIEMISGGGAYNAADVESFIGSHGEFSDKTTPFTVVSIIGPQSSDRISTGVAKRKAMRNTSTNILLYI</sequence>
<accession>A0A0E0F2A4</accession>
<proteinExistence type="predicted"/>